<keyword evidence="1" id="KW-1133">Transmembrane helix</keyword>
<dbReference type="SUPFAM" id="SSF48452">
    <property type="entry name" value="TPR-like"/>
    <property type="match status" value="1"/>
</dbReference>
<feature type="transmembrane region" description="Helical" evidence="1">
    <location>
        <begin position="125"/>
        <end position="146"/>
    </location>
</feature>
<evidence type="ECO:0000256" key="1">
    <source>
        <dbReference type="SAM" id="Phobius"/>
    </source>
</evidence>
<gene>
    <name evidence="4" type="ORF">FHG12_15505</name>
</gene>
<feature type="domain" description="SH3b" evidence="3">
    <location>
        <begin position="190"/>
        <end position="234"/>
    </location>
</feature>
<dbReference type="InterPro" id="IPR011990">
    <property type="entry name" value="TPR-like_helical_dom_sf"/>
</dbReference>
<dbReference type="RefSeq" id="WP_139516591.1">
    <property type="nucleotide sequence ID" value="NZ_CP040896.1"/>
</dbReference>
<protein>
    <recommendedName>
        <fullName evidence="3">SH3b domain-containing protein</fullName>
    </recommendedName>
</protein>
<keyword evidence="2" id="KW-0732">Signal</keyword>
<keyword evidence="1" id="KW-0472">Membrane</keyword>
<feature type="chain" id="PRO_5022716563" description="SH3b domain-containing protein" evidence="2">
    <location>
        <begin position="22"/>
        <end position="238"/>
    </location>
</feature>
<evidence type="ECO:0000259" key="3">
    <source>
        <dbReference type="Pfam" id="PF08239"/>
    </source>
</evidence>
<evidence type="ECO:0000256" key="2">
    <source>
        <dbReference type="SAM" id="SignalP"/>
    </source>
</evidence>
<dbReference type="Pfam" id="PF08239">
    <property type="entry name" value="SH3_3"/>
    <property type="match status" value="1"/>
</dbReference>
<dbReference type="Proteomes" id="UP000305398">
    <property type="component" value="Chromosome"/>
</dbReference>
<evidence type="ECO:0000313" key="5">
    <source>
        <dbReference type="Proteomes" id="UP000305398"/>
    </source>
</evidence>
<accession>A0A5B8A2M9</accession>
<dbReference type="EMBL" id="CP040896">
    <property type="protein sequence ID" value="QDA61417.1"/>
    <property type="molecule type" value="Genomic_DNA"/>
</dbReference>
<organism evidence="4 5">
    <name type="scientific">Hymenobacter jejuensis</name>
    <dbReference type="NCBI Taxonomy" id="2502781"/>
    <lineage>
        <taxon>Bacteria</taxon>
        <taxon>Pseudomonadati</taxon>
        <taxon>Bacteroidota</taxon>
        <taxon>Cytophagia</taxon>
        <taxon>Cytophagales</taxon>
        <taxon>Hymenobacteraceae</taxon>
        <taxon>Hymenobacter</taxon>
    </lineage>
</organism>
<reference evidence="4 5" key="1">
    <citation type="submission" date="2019-06" db="EMBL/GenBank/DDBJ databases">
        <authorList>
            <person name="Srinivasan S."/>
        </authorList>
    </citation>
    <scope>NUCLEOTIDE SEQUENCE [LARGE SCALE GENOMIC DNA]</scope>
    <source>
        <strain evidence="4 5">17J68-5</strain>
    </source>
</reference>
<name>A0A5B8A2M9_9BACT</name>
<feature type="transmembrane region" description="Helical" evidence="1">
    <location>
        <begin position="153"/>
        <end position="173"/>
    </location>
</feature>
<feature type="signal peptide" evidence="2">
    <location>
        <begin position="1"/>
        <end position="21"/>
    </location>
</feature>
<keyword evidence="1" id="KW-0812">Transmembrane</keyword>
<dbReference type="KEGG" id="hyj:FHG12_15505"/>
<dbReference type="Gene3D" id="2.30.30.40">
    <property type="entry name" value="SH3 Domains"/>
    <property type="match status" value="1"/>
</dbReference>
<proteinExistence type="predicted"/>
<sequence length="238" mass="27179">MLKKAQFFFLFWLIFSQPLLAQKDSAVLPKADSLFGAGNYAAAYPLYQQFLRQNRQTSPRILLRMAYVQEGLGHYPAALYYLGLAHARQPQQSTWRKMVELAQLYRLTGYPNTWRQAVAIAFQRYYYRLLQAFLIGAVVVGMMLFLRRQRLSGGWWVAYSLYLGVIGLYLNLLEPEVAGIVARPRAAIMAGPSAGASWLTTAAAGDRLVVLGRQDVWYRVQWQGGDAYIRRHNLLLLH</sequence>
<dbReference type="OrthoDB" id="977366at2"/>
<dbReference type="InterPro" id="IPR003646">
    <property type="entry name" value="SH3-like_bac-type"/>
</dbReference>
<dbReference type="AlphaFoldDB" id="A0A5B8A2M9"/>
<keyword evidence="5" id="KW-1185">Reference proteome</keyword>
<evidence type="ECO:0000313" key="4">
    <source>
        <dbReference type="EMBL" id="QDA61417.1"/>
    </source>
</evidence>
<dbReference type="Gene3D" id="1.25.40.10">
    <property type="entry name" value="Tetratricopeptide repeat domain"/>
    <property type="match status" value="1"/>
</dbReference>